<gene>
    <name evidence="3" type="ORF">ABEB36_015215</name>
</gene>
<feature type="compositionally biased region" description="Polar residues" evidence="1">
    <location>
        <begin position="136"/>
        <end position="145"/>
    </location>
</feature>
<organism evidence="3 4">
    <name type="scientific">Hypothenemus hampei</name>
    <name type="common">Coffee berry borer</name>
    <dbReference type="NCBI Taxonomy" id="57062"/>
    <lineage>
        <taxon>Eukaryota</taxon>
        <taxon>Metazoa</taxon>
        <taxon>Ecdysozoa</taxon>
        <taxon>Arthropoda</taxon>
        <taxon>Hexapoda</taxon>
        <taxon>Insecta</taxon>
        <taxon>Pterygota</taxon>
        <taxon>Neoptera</taxon>
        <taxon>Endopterygota</taxon>
        <taxon>Coleoptera</taxon>
        <taxon>Polyphaga</taxon>
        <taxon>Cucujiformia</taxon>
        <taxon>Curculionidae</taxon>
        <taxon>Scolytinae</taxon>
        <taxon>Hypothenemus</taxon>
    </lineage>
</organism>
<dbReference type="Proteomes" id="UP001566132">
    <property type="component" value="Unassembled WGS sequence"/>
</dbReference>
<feature type="compositionally biased region" description="Low complexity" evidence="1">
    <location>
        <begin position="161"/>
        <end position="174"/>
    </location>
</feature>
<dbReference type="SMART" id="SM00595">
    <property type="entry name" value="MADF"/>
    <property type="match status" value="1"/>
</dbReference>
<accession>A0ABD1E5C2</accession>
<protein>
    <recommendedName>
        <fullName evidence="2">MADF domain-containing protein</fullName>
    </recommendedName>
</protein>
<evidence type="ECO:0000259" key="2">
    <source>
        <dbReference type="PROSITE" id="PS51029"/>
    </source>
</evidence>
<dbReference type="PANTHER" id="PTHR21505">
    <property type="entry name" value="MADF DOMAIN-CONTAINING PROTEIN-RELATED"/>
    <property type="match status" value="1"/>
</dbReference>
<dbReference type="PROSITE" id="PS51029">
    <property type="entry name" value="MADF"/>
    <property type="match status" value="1"/>
</dbReference>
<keyword evidence="4" id="KW-1185">Reference proteome</keyword>
<feature type="compositionally biased region" description="Basic and acidic residues" evidence="1">
    <location>
        <begin position="149"/>
        <end position="160"/>
    </location>
</feature>
<dbReference type="Pfam" id="PF10545">
    <property type="entry name" value="MADF_DNA_bdg"/>
    <property type="match status" value="1"/>
</dbReference>
<reference evidence="3 4" key="1">
    <citation type="submission" date="2024-05" db="EMBL/GenBank/DDBJ databases">
        <title>Genetic variation in Jamaican populations of the coffee berry borer (Hypothenemus hampei).</title>
        <authorList>
            <person name="Errbii M."/>
            <person name="Myrie A."/>
        </authorList>
    </citation>
    <scope>NUCLEOTIDE SEQUENCE [LARGE SCALE GENOMIC DNA]</scope>
    <source>
        <strain evidence="3">JA-Hopewell-2020-01-JO</strain>
        <tissue evidence="3">Whole body</tissue>
    </source>
</reference>
<dbReference type="AlphaFoldDB" id="A0ABD1E5C2"/>
<evidence type="ECO:0000256" key="1">
    <source>
        <dbReference type="SAM" id="MobiDB-lite"/>
    </source>
</evidence>
<evidence type="ECO:0000313" key="3">
    <source>
        <dbReference type="EMBL" id="KAL1488261.1"/>
    </source>
</evidence>
<comment type="caution">
    <text evidence="3">The sequence shown here is derived from an EMBL/GenBank/DDBJ whole genome shotgun (WGS) entry which is preliminary data.</text>
</comment>
<evidence type="ECO:0000313" key="4">
    <source>
        <dbReference type="Proteomes" id="UP001566132"/>
    </source>
</evidence>
<feature type="domain" description="MADF" evidence="2">
    <location>
        <begin position="6"/>
        <end position="103"/>
    </location>
</feature>
<dbReference type="EMBL" id="JBDJPC010000015">
    <property type="protein sequence ID" value="KAL1488261.1"/>
    <property type="molecule type" value="Genomic_DNA"/>
</dbReference>
<dbReference type="PANTHER" id="PTHR21505:SF8">
    <property type="entry name" value="DPT-YFP REPRESSOR BY OVEREXPRESSION, ISOFORM D-RELATED"/>
    <property type="match status" value="1"/>
</dbReference>
<name>A0ABD1E5C2_HYPHA</name>
<feature type="region of interest" description="Disordered" evidence="1">
    <location>
        <begin position="127"/>
        <end position="198"/>
    </location>
</feature>
<sequence length="198" mass="23208">MKFWSEFIEMYRQHTCLWDVKSNEYLNKQKRNASYNNLLEKLREIKANATLEFLKKKINNIRTAFRRELKKVQDSKRTGAGGDVYEPNLWYYDLLLFTVHSETGRKGQSSDEQEDFGNIVFQIDNTPETELEESTDAPTTPLSTESESDMQRFLEKDESKTPQTSRSSSQSTFRSQKKAKLGIKAGQKYCNEQKKKKY</sequence>
<proteinExistence type="predicted"/>
<dbReference type="InterPro" id="IPR006578">
    <property type="entry name" value="MADF-dom"/>
</dbReference>